<feature type="transmembrane region" description="Helical" evidence="5">
    <location>
        <begin position="182"/>
        <end position="202"/>
    </location>
</feature>
<keyword evidence="2 5" id="KW-0812">Transmembrane</keyword>
<reference evidence="7" key="1">
    <citation type="submission" date="2020-12" db="EMBL/GenBank/DDBJ databases">
        <authorList>
            <person name="Iha C."/>
        </authorList>
    </citation>
    <scope>NUCLEOTIDE SEQUENCE</scope>
</reference>
<comment type="subcellular location">
    <subcellularLocation>
        <location evidence="1">Membrane</location>
        <topology evidence="1">Multi-pass membrane protein</topology>
    </subcellularLocation>
</comment>
<dbReference type="OrthoDB" id="417037at2759"/>
<feature type="transmembrane region" description="Helical" evidence="5">
    <location>
        <begin position="42"/>
        <end position="62"/>
    </location>
</feature>
<organism evidence="7 8">
    <name type="scientific">Ostreobium quekettii</name>
    <dbReference type="NCBI Taxonomy" id="121088"/>
    <lineage>
        <taxon>Eukaryota</taxon>
        <taxon>Viridiplantae</taxon>
        <taxon>Chlorophyta</taxon>
        <taxon>core chlorophytes</taxon>
        <taxon>Ulvophyceae</taxon>
        <taxon>TCBD clade</taxon>
        <taxon>Bryopsidales</taxon>
        <taxon>Ostreobineae</taxon>
        <taxon>Ostreobiaceae</taxon>
        <taxon>Ostreobium</taxon>
    </lineage>
</organism>
<evidence type="ECO:0000313" key="8">
    <source>
        <dbReference type="Proteomes" id="UP000708148"/>
    </source>
</evidence>
<evidence type="ECO:0000313" key="7">
    <source>
        <dbReference type="EMBL" id="CAD7699717.1"/>
    </source>
</evidence>
<evidence type="ECO:0000256" key="2">
    <source>
        <dbReference type="ARBA" id="ARBA00022692"/>
    </source>
</evidence>
<protein>
    <recommendedName>
        <fullName evidence="6">Sugar phosphate transporter domain-containing protein</fullName>
    </recommendedName>
</protein>
<dbReference type="InterPro" id="IPR004853">
    <property type="entry name" value="Sugar_P_trans_dom"/>
</dbReference>
<evidence type="ECO:0000256" key="1">
    <source>
        <dbReference type="ARBA" id="ARBA00004141"/>
    </source>
</evidence>
<gene>
    <name evidence="7" type="ORF">OSTQU699_LOCUS5076</name>
</gene>
<evidence type="ECO:0000259" key="6">
    <source>
        <dbReference type="Pfam" id="PF03151"/>
    </source>
</evidence>
<comment type="caution">
    <text evidence="7">The sequence shown here is derived from an EMBL/GenBank/DDBJ whole genome shotgun (WGS) entry which is preliminary data.</text>
</comment>
<proteinExistence type="predicted"/>
<keyword evidence="8" id="KW-1185">Reference proteome</keyword>
<name>A0A8S1J877_9CHLO</name>
<evidence type="ECO:0000256" key="5">
    <source>
        <dbReference type="SAM" id="Phobius"/>
    </source>
</evidence>
<evidence type="ECO:0000256" key="4">
    <source>
        <dbReference type="ARBA" id="ARBA00023136"/>
    </source>
</evidence>
<feature type="domain" description="Sugar phosphate transporter" evidence="6">
    <location>
        <begin position="18"/>
        <end position="196"/>
    </location>
</feature>
<dbReference type="Proteomes" id="UP000708148">
    <property type="component" value="Unassembled WGS sequence"/>
</dbReference>
<sequence length="225" mass="24173">MSQSTAQHPPLVRASAALYYAAASFTVMFVNKALFTSLGFQYPITVAFLQMSFMSPICYLVAKPNLSWKIAAGIGPLAVVNVLNVVAGLIGTGGLNVPMFIVLRRFTLLLTLGFERWLYKKKHTSTTLVTVGIMISGALIAATTDLHMNTRGYVAVFVNDIFTALYLVLIKNMKAAKELSTTGLLFYNSSLCLPLLAVALVASGELSTLGAYPRLGDAAFKVCCS</sequence>
<keyword evidence="3 5" id="KW-1133">Transmembrane helix</keyword>
<dbReference type="GO" id="GO:0016020">
    <property type="term" value="C:membrane"/>
    <property type="evidence" value="ECO:0007669"/>
    <property type="project" value="UniProtKB-SubCell"/>
</dbReference>
<evidence type="ECO:0000256" key="3">
    <source>
        <dbReference type="ARBA" id="ARBA00022989"/>
    </source>
</evidence>
<feature type="transmembrane region" description="Helical" evidence="5">
    <location>
        <begin position="124"/>
        <end position="144"/>
    </location>
</feature>
<feature type="transmembrane region" description="Helical" evidence="5">
    <location>
        <begin position="12"/>
        <end position="30"/>
    </location>
</feature>
<keyword evidence="4 5" id="KW-0472">Membrane</keyword>
<dbReference type="PANTHER" id="PTHR11132">
    <property type="entry name" value="SOLUTE CARRIER FAMILY 35"/>
    <property type="match status" value="1"/>
</dbReference>
<dbReference type="EMBL" id="CAJHUC010001099">
    <property type="protein sequence ID" value="CAD7699717.1"/>
    <property type="molecule type" value="Genomic_DNA"/>
</dbReference>
<accession>A0A8S1J877</accession>
<dbReference type="AlphaFoldDB" id="A0A8S1J877"/>
<feature type="transmembrane region" description="Helical" evidence="5">
    <location>
        <begin position="150"/>
        <end position="170"/>
    </location>
</feature>
<dbReference type="InterPro" id="IPR050186">
    <property type="entry name" value="TPT_transporter"/>
</dbReference>
<dbReference type="Pfam" id="PF03151">
    <property type="entry name" value="TPT"/>
    <property type="match status" value="1"/>
</dbReference>